<dbReference type="OrthoDB" id="799938at2"/>
<organism evidence="7 8">
    <name type="scientific">Pedobacter caeni</name>
    <dbReference type="NCBI Taxonomy" id="288992"/>
    <lineage>
        <taxon>Bacteria</taxon>
        <taxon>Pseudomonadati</taxon>
        <taxon>Bacteroidota</taxon>
        <taxon>Sphingobacteriia</taxon>
        <taxon>Sphingobacteriales</taxon>
        <taxon>Sphingobacteriaceae</taxon>
        <taxon>Pedobacter</taxon>
    </lineage>
</organism>
<dbReference type="EMBL" id="FQUQ01000001">
    <property type="protein sequence ID" value="SHE48389.1"/>
    <property type="molecule type" value="Genomic_DNA"/>
</dbReference>
<dbReference type="InterPro" id="IPR007627">
    <property type="entry name" value="RNA_pol_sigma70_r2"/>
</dbReference>
<dbReference type="InterPro" id="IPR013249">
    <property type="entry name" value="RNA_pol_sigma70_r4_t2"/>
</dbReference>
<keyword evidence="3" id="KW-0731">Sigma factor</keyword>
<evidence type="ECO:0000259" key="5">
    <source>
        <dbReference type="Pfam" id="PF04542"/>
    </source>
</evidence>
<dbReference type="InterPro" id="IPR014327">
    <property type="entry name" value="RNA_pol_sigma70_bacteroid"/>
</dbReference>
<dbReference type="Gene3D" id="1.10.1740.10">
    <property type="match status" value="1"/>
</dbReference>
<dbReference type="AlphaFoldDB" id="A0A1M4TV79"/>
<evidence type="ECO:0000256" key="3">
    <source>
        <dbReference type="ARBA" id="ARBA00023082"/>
    </source>
</evidence>
<dbReference type="SUPFAM" id="SSF88659">
    <property type="entry name" value="Sigma3 and sigma4 domains of RNA polymerase sigma factors"/>
    <property type="match status" value="1"/>
</dbReference>
<dbReference type="CDD" id="cd06171">
    <property type="entry name" value="Sigma70_r4"/>
    <property type="match status" value="1"/>
</dbReference>
<sequence>MGKQSLSNYQQLILSASEGDENAFAHIFYEYSPALLSFAKKLSYNSIEAEEIIQNVFLRVWLHRDKLAEVENLKSWLYKFVVNEGLSYVKKRLVRERANLHFQHTTITSDNDIDKTVDLNELKRIVAEAVELLPEQRRKIFNLSRGEELSIDEISEQLNLSPSTVKNTLVTALKFIRNHLTTYGYASYVFIVLLLS</sequence>
<dbReference type="InterPro" id="IPR013325">
    <property type="entry name" value="RNA_pol_sigma_r2"/>
</dbReference>
<feature type="domain" description="RNA polymerase sigma-70 region 2" evidence="5">
    <location>
        <begin position="30"/>
        <end position="92"/>
    </location>
</feature>
<dbReference type="Pfam" id="PF08281">
    <property type="entry name" value="Sigma70_r4_2"/>
    <property type="match status" value="1"/>
</dbReference>
<dbReference type="InterPro" id="IPR036388">
    <property type="entry name" value="WH-like_DNA-bd_sf"/>
</dbReference>
<evidence type="ECO:0000256" key="4">
    <source>
        <dbReference type="ARBA" id="ARBA00023163"/>
    </source>
</evidence>
<dbReference type="PANTHER" id="PTHR43133:SF46">
    <property type="entry name" value="RNA POLYMERASE SIGMA-70 FACTOR ECF SUBFAMILY"/>
    <property type="match status" value="1"/>
</dbReference>
<dbReference type="InterPro" id="IPR014284">
    <property type="entry name" value="RNA_pol_sigma-70_dom"/>
</dbReference>
<feature type="domain" description="RNA polymerase sigma factor 70 region 4 type 2" evidence="6">
    <location>
        <begin position="124"/>
        <end position="175"/>
    </location>
</feature>
<dbReference type="Proteomes" id="UP000184287">
    <property type="component" value="Unassembled WGS sequence"/>
</dbReference>
<protein>
    <submittedName>
        <fullName evidence="7">RNA polymerase sigma-70 factor, ECF subfamily</fullName>
    </submittedName>
</protein>
<dbReference type="InterPro" id="IPR039425">
    <property type="entry name" value="RNA_pol_sigma-70-like"/>
</dbReference>
<dbReference type="GO" id="GO:0003677">
    <property type="term" value="F:DNA binding"/>
    <property type="evidence" value="ECO:0007669"/>
    <property type="project" value="InterPro"/>
</dbReference>
<proteinExistence type="inferred from homology"/>
<dbReference type="STRING" id="288992.SAMN04488522_101333"/>
<dbReference type="GO" id="GO:0006352">
    <property type="term" value="P:DNA-templated transcription initiation"/>
    <property type="evidence" value="ECO:0007669"/>
    <property type="project" value="InterPro"/>
</dbReference>
<dbReference type="Pfam" id="PF04542">
    <property type="entry name" value="Sigma70_r2"/>
    <property type="match status" value="1"/>
</dbReference>
<evidence type="ECO:0000313" key="8">
    <source>
        <dbReference type="Proteomes" id="UP000184287"/>
    </source>
</evidence>
<dbReference type="PANTHER" id="PTHR43133">
    <property type="entry name" value="RNA POLYMERASE ECF-TYPE SIGMA FACTO"/>
    <property type="match status" value="1"/>
</dbReference>
<dbReference type="NCBIfam" id="TIGR02937">
    <property type="entry name" value="sigma70-ECF"/>
    <property type="match status" value="1"/>
</dbReference>
<keyword evidence="4" id="KW-0804">Transcription</keyword>
<reference evidence="8" key="1">
    <citation type="submission" date="2016-11" db="EMBL/GenBank/DDBJ databases">
        <authorList>
            <person name="Varghese N."/>
            <person name="Submissions S."/>
        </authorList>
    </citation>
    <scope>NUCLEOTIDE SEQUENCE [LARGE SCALE GENOMIC DNA]</scope>
    <source>
        <strain evidence="8">DSM 16990</strain>
    </source>
</reference>
<evidence type="ECO:0000259" key="6">
    <source>
        <dbReference type="Pfam" id="PF08281"/>
    </source>
</evidence>
<dbReference type="GO" id="GO:0016987">
    <property type="term" value="F:sigma factor activity"/>
    <property type="evidence" value="ECO:0007669"/>
    <property type="project" value="UniProtKB-KW"/>
</dbReference>
<dbReference type="SUPFAM" id="SSF88946">
    <property type="entry name" value="Sigma2 domain of RNA polymerase sigma factors"/>
    <property type="match status" value="1"/>
</dbReference>
<keyword evidence="8" id="KW-1185">Reference proteome</keyword>
<evidence type="ECO:0000256" key="2">
    <source>
        <dbReference type="ARBA" id="ARBA00023015"/>
    </source>
</evidence>
<evidence type="ECO:0000256" key="1">
    <source>
        <dbReference type="ARBA" id="ARBA00010641"/>
    </source>
</evidence>
<gene>
    <name evidence="7" type="ORF">SAMN04488522_101333</name>
</gene>
<evidence type="ECO:0000313" key="7">
    <source>
        <dbReference type="EMBL" id="SHE48389.1"/>
    </source>
</evidence>
<dbReference type="Gene3D" id="1.10.10.10">
    <property type="entry name" value="Winged helix-like DNA-binding domain superfamily/Winged helix DNA-binding domain"/>
    <property type="match status" value="1"/>
</dbReference>
<name>A0A1M4TV79_9SPHI</name>
<accession>A0A1M4TV79</accession>
<dbReference type="InterPro" id="IPR013324">
    <property type="entry name" value="RNA_pol_sigma_r3/r4-like"/>
</dbReference>
<comment type="similarity">
    <text evidence="1">Belongs to the sigma-70 factor family. ECF subfamily.</text>
</comment>
<dbReference type="NCBIfam" id="TIGR02985">
    <property type="entry name" value="Sig70_bacteroi1"/>
    <property type="match status" value="1"/>
</dbReference>
<dbReference type="RefSeq" id="WP_073226566.1">
    <property type="nucleotide sequence ID" value="NZ_FQUQ01000001.1"/>
</dbReference>
<keyword evidence="2" id="KW-0805">Transcription regulation</keyword>